<feature type="region of interest" description="Disordered" evidence="3">
    <location>
        <begin position="313"/>
        <end position="349"/>
    </location>
</feature>
<dbReference type="PANTHER" id="PTHR12634:SF8">
    <property type="entry name" value="FIERY MOUNTAIN, ISOFORM D"/>
    <property type="match status" value="1"/>
</dbReference>
<dbReference type="EMBL" id="PNBA02000001">
    <property type="protein sequence ID" value="KAG6436153.1"/>
    <property type="molecule type" value="Genomic_DNA"/>
</dbReference>
<reference evidence="4" key="2">
    <citation type="submission" date="2020-08" db="EMBL/GenBank/DDBJ databases">
        <title>Plant Genome Project.</title>
        <authorList>
            <person name="Zhang R.-G."/>
        </authorList>
    </citation>
    <scope>NUCLEOTIDE SEQUENCE</scope>
    <source>
        <strain evidence="4">Huo1</strain>
        <tissue evidence="4">Leaf</tissue>
    </source>
</reference>
<sequence length="362" mass="39447">MWKIMSGVSGTLLSYRSVTWLKMYIDGLVGKTPLSPTALQERTRDSDEEDVQDRDYDITELANNLSQNFRYTIYDNDENEGHGGSFDRNDEVYFDDESTEVVISSLRLGDDHGSLFTNSNWFAFQDDRNGGDVPMNTSSSDMVDDINLNGIMNGGNSSSDDEVMVGEDEEMTESSRSSPNGSSSFQANGFDGFSVNNSMGDRDSSDTMDEKTAASNDLAWGEGSDLQVGGSGVNPFDDHNNITENATNSLEGTPAPIYPTSSGEHVPNGIGPIDICEGLAKPTPSQKSVAMPALFEEDVELEGTEKAMEQALKEGIVGEAGPLKRNTSPKKSEKDDLDDSAGMKEYNDTNYWRVDQEVAVSE</sequence>
<comment type="caution">
    <text evidence="4">The sequence shown here is derived from an EMBL/GenBank/DDBJ whole genome shotgun (WGS) entry which is preliminary data.</text>
</comment>
<evidence type="ECO:0000313" key="5">
    <source>
        <dbReference type="Proteomes" id="UP000298416"/>
    </source>
</evidence>
<evidence type="ECO:0000256" key="3">
    <source>
        <dbReference type="SAM" id="MobiDB-lite"/>
    </source>
</evidence>
<feature type="compositionally biased region" description="Acidic residues" evidence="3">
    <location>
        <begin position="159"/>
        <end position="172"/>
    </location>
</feature>
<keyword evidence="2" id="KW-0131">Cell cycle</keyword>
<accession>A0A8X9AC51</accession>
<gene>
    <name evidence="4" type="ORF">SASPL_101037</name>
</gene>
<dbReference type="PANTHER" id="PTHR12634">
    <property type="entry name" value="SIT4 YEAST -ASSOCIATING PROTEIN-RELATED"/>
    <property type="match status" value="1"/>
</dbReference>
<protein>
    <submittedName>
        <fullName evidence="4">Uncharacterized protein</fullName>
    </submittedName>
</protein>
<organism evidence="4">
    <name type="scientific">Salvia splendens</name>
    <name type="common">Scarlet sage</name>
    <dbReference type="NCBI Taxonomy" id="180675"/>
    <lineage>
        <taxon>Eukaryota</taxon>
        <taxon>Viridiplantae</taxon>
        <taxon>Streptophyta</taxon>
        <taxon>Embryophyta</taxon>
        <taxon>Tracheophyta</taxon>
        <taxon>Spermatophyta</taxon>
        <taxon>Magnoliopsida</taxon>
        <taxon>eudicotyledons</taxon>
        <taxon>Gunneridae</taxon>
        <taxon>Pentapetalae</taxon>
        <taxon>asterids</taxon>
        <taxon>lamiids</taxon>
        <taxon>Lamiales</taxon>
        <taxon>Lamiaceae</taxon>
        <taxon>Nepetoideae</taxon>
        <taxon>Mentheae</taxon>
        <taxon>Salviinae</taxon>
        <taxon>Salvia</taxon>
        <taxon>Salvia subgen. Calosphace</taxon>
        <taxon>core Calosphace</taxon>
    </lineage>
</organism>
<proteinExistence type="inferred from homology"/>
<dbReference type="AlphaFoldDB" id="A0A8X9AC51"/>
<comment type="similarity">
    <text evidence="1">Belongs to the SAPS family.</text>
</comment>
<dbReference type="GO" id="GO:0019903">
    <property type="term" value="F:protein phosphatase binding"/>
    <property type="evidence" value="ECO:0007669"/>
    <property type="project" value="InterPro"/>
</dbReference>
<feature type="compositionally biased region" description="Basic and acidic residues" evidence="3">
    <location>
        <begin position="200"/>
        <end position="212"/>
    </location>
</feature>
<reference evidence="4" key="1">
    <citation type="submission" date="2018-01" db="EMBL/GenBank/DDBJ databases">
        <authorList>
            <person name="Mao J.F."/>
        </authorList>
    </citation>
    <scope>NUCLEOTIDE SEQUENCE</scope>
    <source>
        <strain evidence="4">Huo1</strain>
        <tissue evidence="4">Leaf</tissue>
    </source>
</reference>
<dbReference type="GO" id="GO:0019888">
    <property type="term" value="F:protein phosphatase regulator activity"/>
    <property type="evidence" value="ECO:0007669"/>
    <property type="project" value="TreeGrafter"/>
</dbReference>
<keyword evidence="5" id="KW-1185">Reference proteome</keyword>
<evidence type="ECO:0000256" key="1">
    <source>
        <dbReference type="ARBA" id="ARBA00006180"/>
    </source>
</evidence>
<dbReference type="Proteomes" id="UP000298416">
    <property type="component" value="Unassembled WGS sequence"/>
</dbReference>
<feature type="region of interest" description="Disordered" evidence="3">
    <location>
        <begin position="153"/>
        <end position="213"/>
    </location>
</feature>
<name>A0A8X9AC51_SALSN</name>
<dbReference type="InterPro" id="IPR007587">
    <property type="entry name" value="SAPS"/>
</dbReference>
<feature type="compositionally biased region" description="Low complexity" evidence="3">
    <location>
        <begin position="174"/>
        <end position="184"/>
    </location>
</feature>
<evidence type="ECO:0000256" key="2">
    <source>
        <dbReference type="ARBA" id="ARBA00023306"/>
    </source>
</evidence>
<evidence type="ECO:0000313" key="4">
    <source>
        <dbReference type="EMBL" id="KAG6436153.1"/>
    </source>
</evidence>